<dbReference type="PANTHER" id="PTHR21035:SF2">
    <property type="entry name" value="SMALL RIBOSOMAL SUBUNIT PROTEIN MS26"/>
    <property type="match status" value="1"/>
</dbReference>
<evidence type="ECO:0000256" key="4">
    <source>
        <dbReference type="ARBA" id="ARBA00022980"/>
    </source>
</evidence>
<name>A0A1I7WXG0_HETBA</name>
<keyword evidence="5" id="KW-0496">Mitochondrion</keyword>
<dbReference type="WBParaSite" id="Hba_09804">
    <property type="protein sequence ID" value="Hba_09804"/>
    <property type="gene ID" value="Hba_09804"/>
</dbReference>
<dbReference type="InterPro" id="IPR026140">
    <property type="entry name" value="Ribosomal_mS26"/>
</dbReference>
<evidence type="ECO:0000256" key="3">
    <source>
        <dbReference type="ARBA" id="ARBA00022946"/>
    </source>
</evidence>
<dbReference type="Pfam" id="PF14943">
    <property type="entry name" value="MRP-S26"/>
    <property type="match status" value="1"/>
</dbReference>
<keyword evidence="10" id="KW-1185">Reference proteome</keyword>
<evidence type="ECO:0000256" key="6">
    <source>
        <dbReference type="ARBA" id="ARBA00023274"/>
    </source>
</evidence>
<keyword evidence="9" id="KW-0812">Transmembrane</keyword>
<keyword evidence="9" id="KW-0472">Membrane</keyword>
<feature type="transmembrane region" description="Helical" evidence="9">
    <location>
        <begin position="137"/>
        <end position="158"/>
    </location>
</feature>
<keyword evidence="4" id="KW-0689">Ribosomal protein</keyword>
<comment type="subcellular location">
    <subcellularLocation>
        <location evidence="1">Mitochondrion</location>
    </subcellularLocation>
</comment>
<proteinExistence type="inferred from homology"/>
<comment type="similarity">
    <text evidence="2">Belongs to the mitochondrion-specific ribosomal protein mS26 family.</text>
</comment>
<evidence type="ECO:0000256" key="8">
    <source>
        <dbReference type="ARBA" id="ARBA00035344"/>
    </source>
</evidence>
<dbReference type="Proteomes" id="UP000095283">
    <property type="component" value="Unplaced"/>
</dbReference>
<reference evidence="11" key="1">
    <citation type="submission" date="2016-11" db="UniProtKB">
        <authorList>
            <consortium name="WormBaseParasite"/>
        </authorList>
    </citation>
    <scope>IDENTIFICATION</scope>
</reference>
<evidence type="ECO:0000313" key="10">
    <source>
        <dbReference type="Proteomes" id="UP000095283"/>
    </source>
</evidence>
<evidence type="ECO:0000313" key="11">
    <source>
        <dbReference type="WBParaSite" id="Hba_09804"/>
    </source>
</evidence>
<dbReference type="GO" id="GO:0005763">
    <property type="term" value="C:mitochondrial small ribosomal subunit"/>
    <property type="evidence" value="ECO:0007669"/>
    <property type="project" value="InterPro"/>
</dbReference>
<evidence type="ECO:0000256" key="7">
    <source>
        <dbReference type="ARBA" id="ARBA00035138"/>
    </source>
</evidence>
<keyword evidence="3" id="KW-0809">Transit peptide</keyword>
<organism evidence="10 11">
    <name type="scientific">Heterorhabditis bacteriophora</name>
    <name type="common">Entomopathogenic nematode worm</name>
    <dbReference type="NCBI Taxonomy" id="37862"/>
    <lineage>
        <taxon>Eukaryota</taxon>
        <taxon>Metazoa</taxon>
        <taxon>Ecdysozoa</taxon>
        <taxon>Nematoda</taxon>
        <taxon>Chromadorea</taxon>
        <taxon>Rhabditida</taxon>
        <taxon>Rhabditina</taxon>
        <taxon>Rhabditomorpha</taxon>
        <taxon>Strongyloidea</taxon>
        <taxon>Heterorhabditidae</taxon>
        <taxon>Heterorhabditis</taxon>
    </lineage>
</organism>
<feature type="transmembrane region" description="Helical" evidence="9">
    <location>
        <begin position="46"/>
        <end position="65"/>
    </location>
</feature>
<evidence type="ECO:0000256" key="9">
    <source>
        <dbReference type="SAM" id="Phobius"/>
    </source>
</evidence>
<dbReference type="PANTHER" id="PTHR21035">
    <property type="entry name" value="28S RIBOSOMAL PROTEIN S26, MITOCHONDRIAL"/>
    <property type="match status" value="1"/>
</dbReference>
<evidence type="ECO:0000256" key="2">
    <source>
        <dbReference type="ARBA" id="ARBA00009672"/>
    </source>
</evidence>
<evidence type="ECO:0000256" key="5">
    <source>
        <dbReference type="ARBA" id="ARBA00023128"/>
    </source>
</evidence>
<accession>A0A1I7WXG0</accession>
<dbReference type="AlphaFoldDB" id="A0A1I7WXG0"/>
<evidence type="ECO:0000256" key="1">
    <source>
        <dbReference type="ARBA" id="ARBA00004173"/>
    </source>
</evidence>
<sequence>MISLSLSYSSKFLTYGLLAVSQTRYMGRKAPKQGKPPILPPSKKVIMLKYLSIILLSLDVLYHVVHVPWQRPDEVKELLWRRHVYNNAVISLREVFRSEMQLKANEGQGLEAMKASEEAELDDLIAENDRINKEKVIFVYIILLILKSSLNVCATGWLEHFQTVPLNLFLKGLCNYFFYFYD</sequence>
<protein>
    <recommendedName>
        <fullName evidence="7">Small ribosomal subunit protein mS26</fullName>
    </recommendedName>
    <alternativeName>
        <fullName evidence="8">28S ribosomal protein S26, mitochondrial</fullName>
    </alternativeName>
</protein>
<keyword evidence="6" id="KW-0687">Ribonucleoprotein</keyword>
<keyword evidence="9" id="KW-1133">Transmembrane helix</keyword>